<keyword evidence="2" id="KW-1185">Reference proteome</keyword>
<evidence type="ECO:0000313" key="1">
    <source>
        <dbReference type="EMBL" id="KAI0057273.1"/>
    </source>
</evidence>
<comment type="caution">
    <text evidence="1">The sequence shown here is derived from an EMBL/GenBank/DDBJ whole genome shotgun (WGS) entry which is preliminary data.</text>
</comment>
<reference evidence="1" key="2">
    <citation type="journal article" date="2022" name="New Phytol.">
        <title>Evolutionary transition to the ectomycorrhizal habit in the genomes of a hyperdiverse lineage of mushroom-forming fungi.</title>
        <authorList>
            <person name="Looney B."/>
            <person name="Miyauchi S."/>
            <person name="Morin E."/>
            <person name="Drula E."/>
            <person name="Courty P.E."/>
            <person name="Kohler A."/>
            <person name="Kuo A."/>
            <person name="LaButti K."/>
            <person name="Pangilinan J."/>
            <person name="Lipzen A."/>
            <person name="Riley R."/>
            <person name="Andreopoulos W."/>
            <person name="He G."/>
            <person name="Johnson J."/>
            <person name="Nolan M."/>
            <person name="Tritt A."/>
            <person name="Barry K.W."/>
            <person name="Grigoriev I.V."/>
            <person name="Nagy L.G."/>
            <person name="Hibbett D."/>
            <person name="Henrissat B."/>
            <person name="Matheny P.B."/>
            <person name="Labbe J."/>
            <person name="Martin F.M."/>
        </authorList>
    </citation>
    <scope>NUCLEOTIDE SEQUENCE</scope>
    <source>
        <strain evidence="1">HHB10654</strain>
    </source>
</reference>
<gene>
    <name evidence="1" type="ORF">BV25DRAFT_1439493</name>
</gene>
<organism evidence="1 2">
    <name type="scientific">Artomyces pyxidatus</name>
    <dbReference type="NCBI Taxonomy" id="48021"/>
    <lineage>
        <taxon>Eukaryota</taxon>
        <taxon>Fungi</taxon>
        <taxon>Dikarya</taxon>
        <taxon>Basidiomycota</taxon>
        <taxon>Agaricomycotina</taxon>
        <taxon>Agaricomycetes</taxon>
        <taxon>Russulales</taxon>
        <taxon>Auriscalpiaceae</taxon>
        <taxon>Artomyces</taxon>
    </lineage>
</organism>
<dbReference type="EMBL" id="MU277249">
    <property type="protein sequence ID" value="KAI0057273.1"/>
    <property type="molecule type" value="Genomic_DNA"/>
</dbReference>
<name>A0ACB8SLW9_9AGAM</name>
<protein>
    <submittedName>
        <fullName evidence="1">TPT-domain-containing protein</fullName>
    </submittedName>
</protein>
<dbReference type="Proteomes" id="UP000814140">
    <property type="component" value="Unassembled WGS sequence"/>
</dbReference>
<evidence type="ECO:0000313" key="2">
    <source>
        <dbReference type="Proteomes" id="UP000814140"/>
    </source>
</evidence>
<proteinExistence type="predicted"/>
<reference evidence="1" key="1">
    <citation type="submission" date="2021-03" db="EMBL/GenBank/DDBJ databases">
        <authorList>
            <consortium name="DOE Joint Genome Institute"/>
            <person name="Ahrendt S."/>
            <person name="Looney B.P."/>
            <person name="Miyauchi S."/>
            <person name="Morin E."/>
            <person name="Drula E."/>
            <person name="Courty P.E."/>
            <person name="Chicoki N."/>
            <person name="Fauchery L."/>
            <person name="Kohler A."/>
            <person name="Kuo A."/>
            <person name="Labutti K."/>
            <person name="Pangilinan J."/>
            <person name="Lipzen A."/>
            <person name="Riley R."/>
            <person name="Andreopoulos W."/>
            <person name="He G."/>
            <person name="Johnson J."/>
            <person name="Barry K.W."/>
            <person name="Grigoriev I.V."/>
            <person name="Nagy L."/>
            <person name="Hibbett D."/>
            <person name="Henrissat B."/>
            <person name="Matheny P.B."/>
            <person name="Labbe J."/>
            <person name="Martin F."/>
        </authorList>
    </citation>
    <scope>NUCLEOTIDE SEQUENCE</scope>
    <source>
        <strain evidence="1">HHB10654</strain>
    </source>
</reference>
<accession>A0ACB8SLW9</accession>
<sequence>MSNELVYTKLSTCFPPHNSARRAGSDGHDDDSLQSNVYYRDQARRLRTESTSSAVRTIWARKATLTPAVESCARIRLNTFSSSDSATLPLPSLCPSNSRSDLASQISDILSSPATRRRSLKHLLSSTGLQKVTRYSESQSFWLSLYFFLNLVLTLYNKTVLVSFPFPYTLTALHALAGSLGGRFLLQHEFYEPQTLSVVDHIILSAFSVLYSVNIAISNVSLDLVTVPFHQVVRAATPIFTTFISWYFFNAHFSAHKLASLVPVIAGVGLATYGDYYFTTWGFLLTLFGTFLAAFKTIATHLLQSPPLNAPTLPHPLQRTLRLPTPFLPISVAIPRFPTLRPSRLNLHPLDLLTRMSPLAFAQCIFYAHIAGELDILRYGQDDASAYLYSRRPATYSVFLAINALIAFGLNVVSFEANRRAGALSMGVAANVKQVLTVMCAVSLFHLTITPANALGVALTLFGGAWYAAVEYREKAARQRTGSCPMAGPSQRRDCYLSKFI</sequence>